<keyword evidence="2" id="KW-0540">Nuclease</keyword>
<organism evidence="4 5">
    <name type="scientific">Allotamlana fucoidanivorans</name>
    <dbReference type="NCBI Taxonomy" id="2583814"/>
    <lineage>
        <taxon>Bacteria</taxon>
        <taxon>Pseudomonadati</taxon>
        <taxon>Bacteroidota</taxon>
        <taxon>Flavobacteriia</taxon>
        <taxon>Flavobacteriales</taxon>
        <taxon>Flavobacteriaceae</taxon>
        <taxon>Allotamlana</taxon>
    </lineage>
</organism>
<comment type="caution">
    <text evidence="4">The sequence shown here is derived from an EMBL/GenBank/DDBJ whole genome shotgun (WGS) entry which is preliminary data.</text>
</comment>
<dbReference type="Pfam" id="PF04231">
    <property type="entry name" value="Endonuclease_1"/>
    <property type="match status" value="1"/>
</dbReference>
<dbReference type="PANTHER" id="PTHR33607:SF2">
    <property type="entry name" value="ENDONUCLEASE-1"/>
    <property type="match status" value="1"/>
</dbReference>
<evidence type="ECO:0000256" key="1">
    <source>
        <dbReference type="ARBA" id="ARBA00006429"/>
    </source>
</evidence>
<protein>
    <submittedName>
        <fullName evidence="4">Endonuclease I</fullName>
    </submittedName>
</protein>
<dbReference type="PANTHER" id="PTHR33607">
    <property type="entry name" value="ENDONUCLEASE-1"/>
    <property type="match status" value="1"/>
</dbReference>
<dbReference type="OrthoDB" id="9805017at2"/>
<name>A0A5C4SMZ4_9FLAO</name>
<accession>A0A5C4SMZ4</accession>
<evidence type="ECO:0000313" key="4">
    <source>
        <dbReference type="EMBL" id="TNJ45365.1"/>
    </source>
</evidence>
<dbReference type="GO" id="GO:0016787">
    <property type="term" value="F:hydrolase activity"/>
    <property type="evidence" value="ECO:0007669"/>
    <property type="project" value="UniProtKB-KW"/>
</dbReference>
<reference evidence="4 5" key="1">
    <citation type="submission" date="2019-05" db="EMBL/GenBank/DDBJ databases">
        <title>Tamlana fucoidanivorans sp. nov., isolated from the surface of algae collected from Fujian province in China.</title>
        <authorList>
            <person name="Li J."/>
        </authorList>
    </citation>
    <scope>NUCLEOTIDE SEQUENCE [LARGE SCALE GENOMIC DNA]</scope>
    <source>
        <strain evidence="4 5">CW2-9</strain>
    </source>
</reference>
<dbReference type="PROSITE" id="PS51257">
    <property type="entry name" value="PROKAR_LIPOPROTEIN"/>
    <property type="match status" value="1"/>
</dbReference>
<dbReference type="SUPFAM" id="SSF54060">
    <property type="entry name" value="His-Me finger endonucleases"/>
    <property type="match status" value="1"/>
</dbReference>
<proteinExistence type="inferred from homology"/>
<sequence length="450" mass="49783">MKYFLGLFSLIFILGCSSEGNDSVPKPEPDPNGVPIAVDDTANTTENDVVVIGDLLSNDTVLDNARITSFDITTTQGGTITDNRDNTYTYTPPANFVGEDTFTYTICDRDEKPDCSTATVTITVTDAGSPLAEDDTVKVLENSTKVLTILLDNDNLMDGAMLSEVDGTSSQGTVVRNADGTISYTAKSGFTGSDTFTYTICDNDTPNPSCDTATVHVTVVTGLSFNIAAEVSDYYSGVIFSEDADLMFEELEALTKNKHTTILSYGERHNYLYDADKDLNNDDNVILMYTGESRYWKEYTSGTNAYSPQTFNTEHIYPQSRLSANDAVTDLHHLRSCDANVNEERSNYPYVDGSGNNQKIGEVSWYPGDEWKGDVARMVMYLNIRYGETFVKVGTLELFLKWNVEDPVSDFEKQRNQVIFGAQGNRNPFIDNPYLATLIWGGNTAENTWK</sequence>
<dbReference type="Pfam" id="PF17963">
    <property type="entry name" value="Big_9"/>
    <property type="match status" value="2"/>
</dbReference>
<dbReference type="InterPro" id="IPR007346">
    <property type="entry name" value="Endonuclease-I"/>
</dbReference>
<dbReference type="AlphaFoldDB" id="A0A5C4SMZ4"/>
<comment type="similarity">
    <text evidence="1">Belongs to the EndA/NucM nuclease family.</text>
</comment>
<evidence type="ECO:0000256" key="3">
    <source>
        <dbReference type="ARBA" id="ARBA00022801"/>
    </source>
</evidence>
<dbReference type="Gene3D" id="2.60.40.3440">
    <property type="match status" value="2"/>
</dbReference>
<gene>
    <name evidence="4" type="ORF">FGF67_06545</name>
</gene>
<keyword evidence="4" id="KW-0255">Endonuclease</keyword>
<dbReference type="EMBL" id="VDCS01000005">
    <property type="protein sequence ID" value="TNJ45365.1"/>
    <property type="molecule type" value="Genomic_DNA"/>
</dbReference>
<dbReference type="GO" id="GO:0004519">
    <property type="term" value="F:endonuclease activity"/>
    <property type="evidence" value="ECO:0007669"/>
    <property type="project" value="UniProtKB-KW"/>
</dbReference>
<dbReference type="Proteomes" id="UP000308713">
    <property type="component" value="Unassembled WGS sequence"/>
</dbReference>
<keyword evidence="3" id="KW-0378">Hydrolase</keyword>
<evidence type="ECO:0000256" key="2">
    <source>
        <dbReference type="ARBA" id="ARBA00022722"/>
    </source>
</evidence>
<evidence type="ECO:0000313" key="5">
    <source>
        <dbReference type="Proteomes" id="UP000308713"/>
    </source>
</evidence>
<dbReference type="InterPro" id="IPR044925">
    <property type="entry name" value="His-Me_finger_sf"/>
</dbReference>
<keyword evidence="5" id="KW-1185">Reference proteome</keyword>
<dbReference type="RefSeq" id="WP_139695951.1">
    <property type="nucleotide sequence ID" value="NZ_CP074074.1"/>
</dbReference>